<dbReference type="GO" id="GO:0005886">
    <property type="term" value="C:plasma membrane"/>
    <property type="evidence" value="ECO:0007669"/>
    <property type="project" value="UniProtKB-SubCell"/>
</dbReference>
<feature type="transmembrane region" description="Helical" evidence="7">
    <location>
        <begin position="12"/>
        <end position="36"/>
    </location>
</feature>
<dbReference type="PANTHER" id="PTHR43744:SF3">
    <property type="entry name" value="LACTOSE TRANSPORT SYSTEM PERMEASE PROTEIN LACG"/>
    <property type="match status" value="1"/>
</dbReference>
<evidence type="ECO:0000256" key="2">
    <source>
        <dbReference type="ARBA" id="ARBA00022448"/>
    </source>
</evidence>
<evidence type="ECO:0000256" key="6">
    <source>
        <dbReference type="ARBA" id="ARBA00023136"/>
    </source>
</evidence>
<sequence length="277" mass="31096">MGNMKKISIRFIQYACLLFASFIVLFPPYIMVINAFKGNEEYAKTSVFDWPQNFLNFENFRVVFEVGGLGRAFGNTAILIVVSVALNVLLGTMIAYVLGRFEFRLKKGILGAYVLAKMIPLITVQVATFGLIKSLGLFNTFYAPILLYVGADVMQIYLYLQFIRNVPYELDESAMIEGATLLQIYRKIIFPLLAPATATLVILKTASIYNDMYTPFLYMPSQHLGTVSTSLMRFVGENSAQWNVLCAAILIILIPTIVLYLFLQRYIFSGITSGAVK</sequence>
<keyword evidence="10" id="KW-1185">Reference proteome</keyword>
<gene>
    <name evidence="9" type="ORF">MUG84_17310</name>
</gene>
<keyword evidence="6 7" id="KW-0472">Membrane</keyword>
<dbReference type="CDD" id="cd06261">
    <property type="entry name" value="TM_PBP2"/>
    <property type="match status" value="1"/>
</dbReference>
<dbReference type="EMBL" id="JALIRP010000007">
    <property type="protein sequence ID" value="MCJ8013487.1"/>
    <property type="molecule type" value="Genomic_DNA"/>
</dbReference>
<feature type="transmembrane region" description="Helical" evidence="7">
    <location>
        <begin position="110"/>
        <end position="129"/>
    </location>
</feature>
<evidence type="ECO:0000256" key="7">
    <source>
        <dbReference type="RuleBase" id="RU363032"/>
    </source>
</evidence>
<name>A0A9X2B658_9BACL</name>
<reference evidence="9" key="1">
    <citation type="submission" date="2022-04" db="EMBL/GenBank/DDBJ databases">
        <title>Paenibacillus mangrovi sp. nov., a novel endophytic bacterium isolated from bark of Kandelia candel.</title>
        <authorList>
            <person name="Tuo L."/>
        </authorList>
    </citation>
    <scope>NUCLEOTIDE SEQUENCE</scope>
    <source>
        <strain evidence="9">KQZ6P-2</strain>
    </source>
</reference>
<feature type="domain" description="ABC transmembrane type-1" evidence="8">
    <location>
        <begin position="73"/>
        <end position="263"/>
    </location>
</feature>
<comment type="caution">
    <text evidence="9">The sequence shown here is derived from an EMBL/GenBank/DDBJ whole genome shotgun (WGS) entry which is preliminary data.</text>
</comment>
<accession>A0A9X2B658</accession>
<feature type="transmembrane region" description="Helical" evidence="7">
    <location>
        <begin position="141"/>
        <end position="160"/>
    </location>
</feature>
<dbReference type="PROSITE" id="PS50928">
    <property type="entry name" value="ABC_TM1"/>
    <property type="match status" value="1"/>
</dbReference>
<comment type="similarity">
    <text evidence="7">Belongs to the binding-protein-dependent transport system permease family.</text>
</comment>
<evidence type="ECO:0000313" key="10">
    <source>
        <dbReference type="Proteomes" id="UP001139347"/>
    </source>
</evidence>
<dbReference type="Pfam" id="PF00528">
    <property type="entry name" value="BPD_transp_1"/>
    <property type="match status" value="1"/>
</dbReference>
<dbReference type="Proteomes" id="UP001139347">
    <property type="component" value="Unassembled WGS sequence"/>
</dbReference>
<feature type="transmembrane region" description="Helical" evidence="7">
    <location>
        <begin position="77"/>
        <end position="98"/>
    </location>
</feature>
<keyword evidence="5 7" id="KW-1133">Transmembrane helix</keyword>
<keyword evidence="2 7" id="KW-0813">Transport</keyword>
<organism evidence="9 10">
    <name type="scientific">Paenibacillus mangrovi</name>
    <dbReference type="NCBI Taxonomy" id="2931978"/>
    <lineage>
        <taxon>Bacteria</taxon>
        <taxon>Bacillati</taxon>
        <taxon>Bacillota</taxon>
        <taxon>Bacilli</taxon>
        <taxon>Bacillales</taxon>
        <taxon>Paenibacillaceae</taxon>
        <taxon>Paenibacillus</taxon>
    </lineage>
</organism>
<dbReference type="RefSeq" id="WP_244726995.1">
    <property type="nucleotide sequence ID" value="NZ_JALIRP010000007.1"/>
</dbReference>
<evidence type="ECO:0000256" key="3">
    <source>
        <dbReference type="ARBA" id="ARBA00022475"/>
    </source>
</evidence>
<dbReference type="InterPro" id="IPR000515">
    <property type="entry name" value="MetI-like"/>
</dbReference>
<evidence type="ECO:0000256" key="1">
    <source>
        <dbReference type="ARBA" id="ARBA00004651"/>
    </source>
</evidence>
<keyword evidence="4 7" id="KW-0812">Transmembrane</keyword>
<evidence type="ECO:0000256" key="5">
    <source>
        <dbReference type="ARBA" id="ARBA00022989"/>
    </source>
</evidence>
<dbReference type="InterPro" id="IPR035906">
    <property type="entry name" value="MetI-like_sf"/>
</dbReference>
<evidence type="ECO:0000259" key="8">
    <source>
        <dbReference type="PROSITE" id="PS50928"/>
    </source>
</evidence>
<dbReference type="GO" id="GO:0055085">
    <property type="term" value="P:transmembrane transport"/>
    <property type="evidence" value="ECO:0007669"/>
    <property type="project" value="InterPro"/>
</dbReference>
<dbReference type="AlphaFoldDB" id="A0A9X2B658"/>
<evidence type="ECO:0000313" key="9">
    <source>
        <dbReference type="EMBL" id="MCJ8013487.1"/>
    </source>
</evidence>
<feature type="transmembrane region" description="Helical" evidence="7">
    <location>
        <begin position="240"/>
        <end position="263"/>
    </location>
</feature>
<keyword evidence="3" id="KW-1003">Cell membrane</keyword>
<dbReference type="PANTHER" id="PTHR43744">
    <property type="entry name" value="ABC TRANSPORTER PERMEASE PROTEIN MG189-RELATED-RELATED"/>
    <property type="match status" value="1"/>
</dbReference>
<evidence type="ECO:0000256" key="4">
    <source>
        <dbReference type="ARBA" id="ARBA00022692"/>
    </source>
</evidence>
<dbReference type="SUPFAM" id="SSF161098">
    <property type="entry name" value="MetI-like"/>
    <property type="match status" value="1"/>
</dbReference>
<dbReference type="Gene3D" id="1.10.3720.10">
    <property type="entry name" value="MetI-like"/>
    <property type="match status" value="1"/>
</dbReference>
<feature type="transmembrane region" description="Helical" evidence="7">
    <location>
        <begin position="188"/>
        <end position="209"/>
    </location>
</feature>
<comment type="subcellular location">
    <subcellularLocation>
        <location evidence="1 7">Cell membrane</location>
        <topology evidence="1 7">Multi-pass membrane protein</topology>
    </subcellularLocation>
</comment>
<protein>
    <submittedName>
        <fullName evidence="9">Carbohydrate ABC transporter permease</fullName>
    </submittedName>
</protein>
<proteinExistence type="inferred from homology"/>